<accession>A0A8S1VKL3</accession>
<dbReference type="Proteomes" id="UP000683925">
    <property type="component" value="Unassembled WGS sequence"/>
</dbReference>
<protein>
    <submittedName>
        <fullName evidence="1">Uncharacterized protein</fullName>
    </submittedName>
</protein>
<evidence type="ECO:0000313" key="1">
    <source>
        <dbReference type="EMBL" id="CAD8176309.1"/>
    </source>
</evidence>
<comment type="caution">
    <text evidence="1">The sequence shown here is derived from an EMBL/GenBank/DDBJ whole genome shotgun (WGS) entry which is preliminary data.</text>
</comment>
<dbReference type="EMBL" id="CAJJDP010000066">
    <property type="protein sequence ID" value="CAD8176309.1"/>
    <property type="molecule type" value="Genomic_DNA"/>
</dbReference>
<proteinExistence type="predicted"/>
<gene>
    <name evidence="1" type="ORF">POCTA_138.1.T0670022</name>
</gene>
<sequence>MQQNLTCPDHGKLMEYINFHTNSKCNLFCEECIKSQNIQNTVVRIDKIRHKVVNELKSIKQYQEKYQNKIRIIQNSLISLKEKEQQLCKVIDDIDIYQFQNVQDYIQKIYRINNGDVQATLTQQFFQDTKPIDQLQRMFTFSQEYKNDSVILLNKYTIKQNKVIMNSLATIEPALDQQQESSIYFKINHIGQSIAIGFCELEVIKQQQYQISNWNSLGHGCYLISSGGYTYNSKDWKFNFKKNGFCFNQNQIIKISYDPLNSLIIFEKLNDSQCLIEMKIAAKDLYACVYVSKPKDEIEILNF</sequence>
<dbReference type="OMA" id="GFCELEV"/>
<name>A0A8S1VKL3_PAROT</name>
<dbReference type="OrthoDB" id="302112at2759"/>
<organism evidence="1 2">
    <name type="scientific">Paramecium octaurelia</name>
    <dbReference type="NCBI Taxonomy" id="43137"/>
    <lineage>
        <taxon>Eukaryota</taxon>
        <taxon>Sar</taxon>
        <taxon>Alveolata</taxon>
        <taxon>Ciliophora</taxon>
        <taxon>Intramacronucleata</taxon>
        <taxon>Oligohymenophorea</taxon>
        <taxon>Peniculida</taxon>
        <taxon>Parameciidae</taxon>
        <taxon>Paramecium</taxon>
    </lineage>
</organism>
<reference evidence="1" key="1">
    <citation type="submission" date="2021-01" db="EMBL/GenBank/DDBJ databases">
        <authorList>
            <consortium name="Genoscope - CEA"/>
            <person name="William W."/>
        </authorList>
    </citation>
    <scope>NUCLEOTIDE SEQUENCE</scope>
</reference>
<keyword evidence="2" id="KW-1185">Reference proteome</keyword>
<evidence type="ECO:0000313" key="2">
    <source>
        <dbReference type="Proteomes" id="UP000683925"/>
    </source>
</evidence>
<dbReference type="AlphaFoldDB" id="A0A8S1VKL3"/>